<dbReference type="PANTHER" id="PTHR42643:SF32">
    <property type="entry name" value="IONOTROPIC RECEPTOR 31A, ISOFORM C-RELATED"/>
    <property type="match status" value="1"/>
</dbReference>
<evidence type="ECO:0000256" key="8">
    <source>
        <dbReference type="ARBA" id="ARBA00023180"/>
    </source>
</evidence>
<dbReference type="Pfam" id="PF00060">
    <property type="entry name" value="Lig_chan"/>
    <property type="match status" value="1"/>
</dbReference>
<dbReference type="PANTHER" id="PTHR42643">
    <property type="entry name" value="IONOTROPIC RECEPTOR 20A-RELATED"/>
    <property type="match status" value="1"/>
</dbReference>
<evidence type="ECO:0000256" key="6">
    <source>
        <dbReference type="ARBA" id="ARBA00023136"/>
    </source>
</evidence>
<evidence type="ECO:0000256" key="5">
    <source>
        <dbReference type="ARBA" id="ARBA00022989"/>
    </source>
</evidence>
<accession>A0A0M4ELC7</accession>
<comment type="subcellular location">
    <subcellularLocation>
        <location evidence="1">Cell membrane</location>
        <topology evidence="1">Multi-pass membrane protein</topology>
    </subcellularLocation>
</comment>
<keyword evidence="12" id="KW-1185">Reference proteome</keyword>
<feature type="domain" description="Ionotropic glutamate receptor C-terminal" evidence="10">
    <location>
        <begin position="220"/>
        <end position="329"/>
    </location>
</feature>
<dbReference type="STRING" id="30019.A0A0M4ELC7"/>
<evidence type="ECO:0000256" key="4">
    <source>
        <dbReference type="ARBA" id="ARBA00022692"/>
    </source>
</evidence>
<gene>
    <name evidence="11" type="ORF">Dbus_chr3Rg827</name>
</gene>
<name>A0A0M4ELC7_DROBS</name>
<keyword evidence="6 9" id="KW-0472">Membrane</keyword>
<keyword evidence="5 9" id="KW-1133">Transmembrane helix</keyword>
<sequence>MNEQLEQLLPLELDYVGPNAQLTYVNGTAEYYMLWDVHSKGRQLKSPLELHLIGSYARATKQLRIVNDIAELQSIKHRSQFNALVLRGASVIDRENITSNAQIEAILARPTKDAGVAAFIKYHYELLSLLKDRFNFTVNFRNSRGWAGRLGNSSFRLGLLGIIQRNEADIPASGSFNRINRFAEFDTIHQSWKFETAFLFRFTPDLDTHGKSGNFLAPFSTKVWLFTLATIIIINLIWLLLEYINKRWHAQRQQQQQQQATSVAHTHRSNWTERILHIFGAVCQQGMEPIPKDLPSRSIVVTVFLFSVVMYNYYTSSVVGGLLSSSDQGPASVDEIIASALKISFEDIGYYKVLFKENKSPIVTQLISRKLSAARSASELGVYGHIEDAIPYLKSGGYAFHCEVVDAYPVIAKLFDTNEICDLREVSGLMEVDIMNWIVHKNSQYTELFKIAFSYAAWCVLYA</sequence>
<evidence type="ECO:0000259" key="10">
    <source>
        <dbReference type="Pfam" id="PF00060"/>
    </source>
</evidence>
<dbReference type="GO" id="GO:0005886">
    <property type="term" value="C:plasma membrane"/>
    <property type="evidence" value="ECO:0007669"/>
    <property type="project" value="UniProtKB-SubCell"/>
</dbReference>
<dbReference type="Gene3D" id="1.10.287.70">
    <property type="match status" value="1"/>
</dbReference>
<evidence type="ECO:0000256" key="2">
    <source>
        <dbReference type="ARBA" id="ARBA00008685"/>
    </source>
</evidence>
<dbReference type="EMBL" id="CP012526">
    <property type="protein sequence ID" value="ALC46077.1"/>
    <property type="molecule type" value="Genomic_DNA"/>
</dbReference>
<evidence type="ECO:0000256" key="3">
    <source>
        <dbReference type="ARBA" id="ARBA00022475"/>
    </source>
</evidence>
<keyword evidence="4 9" id="KW-0812">Transmembrane</keyword>
<dbReference type="InterPro" id="IPR052192">
    <property type="entry name" value="Insect_Ionotropic_Sensory_Rcpt"/>
</dbReference>
<keyword evidence="7" id="KW-0675">Receptor</keyword>
<comment type="similarity">
    <text evidence="2">Belongs to the glutamate-gated ion channel (TC 1.A.10.1) family.</text>
</comment>
<feature type="transmembrane region" description="Helical" evidence="9">
    <location>
        <begin position="223"/>
        <end position="244"/>
    </location>
</feature>
<keyword evidence="3" id="KW-1003">Cell membrane</keyword>
<protein>
    <submittedName>
        <fullName evidence="11">Ir31a</fullName>
    </submittedName>
</protein>
<dbReference type="GO" id="GO:0050907">
    <property type="term" value="P:detection of chemical stimulus involved in sensory perception"/>
    <property type="evidence" value="ECO:0007669"/>
    <property type="project" value="UniProtKB-ARBA"/>
</dbReference>
<evidence type="ECO:0000256" key="7">
    <source>
        <dbReference type="ARBA" id="ARBA00023170"/>
    </source>
</evidence>
<organism evidence="11 12">
    <name type="scientific">Drosophila busckii</name>
    <name type="common">Fruit fly</name>
    <dbReference type="NCBI Taxonomy" id="30019"/>
    <lineage>
        <taxon>Eukaryota</taxon>
        <taxon>Metazoa</taxon>
        <taxon>Ecdysozoa</taxon>
        <taxon>Arthropoda</taxon>
        <taxon>Hexapoda</taxon>
        <taxon>Insecta</taxon>
        <taxon>Pterygota</taxon>
        <taxon>Neoptera</taxon>
        <taxon>Endopterygota</taxon>
        <taxon>Diptera</taxon>
        <taxon>Brachycera</taxon>
        <taxon>Muscomorpha</taxon>
        <taxon>Ephydroidea</taxon>
        <taxon>Drosophilidae</taxon>
        <taxon>Drosophila</taxon>
    </lineage>
</organism>
<evidence type="ECO:0000313" key="11">
    <source>
        <dbReference type="EMBL" id="ALC46077.1"/>
    </source>
</evidence>
<evidence type="ECO:0000256" key="1">
    <source>
        <dbReference type="ARBA" id="ARBA00004651"/>
    </source>
</evidence>
<proteinExistence type="inferred from homology"/>
<dbReference type="OMA" id="MNWILHK"/>
<evidence type="ECO:0000256" key="9">
    <source>
        <dbReference type="SAM" id="Phobius"/>
    </source>
</evidence>
<keyword evidence="8" id="KW-0325">Glycoprotein</keyword>
<dbReference type="InterPro" id="IPR001320">
    <property type="entry name" value="Iontro_rcpt_C"/>
</dbReference>
<evidence type="ECO:0000313" key="12">
    <source>
        <dbReference type="Proteomes" id="UP000494163"/>
    </source>
</evidence>
<reference evidence="11 12" key="1">
    <citation type="submission" date="2015-08" db="EMBL/GenBank/DDBJ databases">
        <title>Ancestral chromatin configuration constrains chromatin evolution on differentiating sex chromosomes in Drosophila.</title>
        <authorList>
            <person name="Zhou Q."/>
            <person name="Bachtrog D."/>
        </authorList>
    </citation>
    <scope>NUCLEOTIDE SEQUENCE [LARGE SCALE GENOMIC DNA]</scope>
    <source>
        <tissue evidence="11">Whole larvae</tissue>
    </source>
</reference>
<dbReference type="GO" id="GO:0015276">
    <property type="term" value="F:ligand-gated monoatomic ion channel activity"/>
    <property type="evidence" value="ECO:0007669"/>
    <property type="project" value="InterPro"/>
</dbReference>
<dbReference type="OrthoDB" id="7740483at2759"/>
<dbReference type="AlphaFoldDB" id="A0A0M4ELC7"/>
<dbReference type="SUPFAM" id="SSF53850">
    <property type="entry name" value="Periplasmic binding protein-like II"/>
    <property type="match status" value="1"/>
</dbReference>
<dbReference type="Proteomes" id="UP000494163">
    <property type="component" value="Chromosome 3R"/>
</dbReference>